<keyword evidence="5" id="KW-1278">Translocase</keyword>
<dbReference type="PROSITE" id="PS00211">
    <property type="entry name" value="ABC_TRANSPORTER_1"/>
    <property type="match status" value="1"/>
</dbReference>
<keyword evidence="9" id="KW-1185">Reference proteome</keyword>
<gene>
    <name evidence="8" type="primary">phnC_1</name>
    <name evidence="8" type="ORF">BerOc1_01802</name>
</gene>
<keyword evidence="8" id="KW-0378">Hydrolase</keyword>
<evidence type="ECO:0000259" key="7">
    <source>
        <dbReference type="PROSITE" id="PS50893"/>
    </source>
</evidence>
<feature type="domain" description="ABC transporter" evidence="7">
    <location>
        <begin position="15"/>
        <end position="263"/>
    </location>
</feature>
<dbReference type="InterPro" id="IPR027417">
    <property type="entry name" value="P-loop_NTPase"/>
</dbReference>
<keyword evidence="4 8" id="KW-0067">ATP-binding</keyword>
<evidence type="ECO:0000256" key="1">
    <source>
        <dbReference type="ARBA" id="ARBA00022448"/>
    </source>
</evidence>
<evidence type="ECO:0000256" key="5">
    <source>
        <dbReference type="ARBA" id="ARBA00022967"/>
    </source>
</evidence>
<dbReference type="GO" id="GO:0016887">
    <property type="term" value="F:ATP hydrolysis activity"/>
    <property type="evidence" value="ECO:0007669"/>
    <property type="project" value="InterPro"/>
</dbReference>
<comment type="caution">
    <text evidence="8">The sequence shown here is derived from an EMBL/GenBank/DDBJ whole genome shotgun (WGS) entry which is preliminary data.</text>
</comment>
<evidence type="ECO:0000256" key="4">
    <source>
        <dbReference type="ARBA" id="ARBA00022840"/>
    </source>
</evidence>
<dbReference type="Gene3D" id="3.40.50.300">
    <property type="entry name" value="P-loop containing nucleotide triphosphate hydrolases"/>
    <property type="match status" value="1"/>
</dbReference>
<dbReference type="RefSeq" id="WP_071545358.1">
    <property type="nucleotide sequence ID" value="NZ_LKAQ01000004.1"/>
</dbReference>
<dbReference type="OrthoDB" id="9809450at2"/>
<dbReference type="PROSITE" id="PS50893">
    <property type="entry name" value="ABC_TRANSPORTER_2"/>
    <property type="match status" value="1"/>
</dbReference>
<dbReference type="InterPro" id="IPR012693">
    <property type="entry name" value="ABC_transpr_PhnC"/>
</dbReference>
<dbReference type="Proteomes" id="UP000181901">
    <property type="component" value="Unassembled WGS sequence"/>
</dbReference>
<dbReference type="InterPro" id="IPR050086">
    <property type="entry name" value="MetN_ABC_transporter-like"/>
</dbReference>
<dbReference type="PANTHER" id="PTHR43166">
    <property type="entry name" value="AMINO ACID IMPORT ATP-BINDING PROTEIN"/>
    <property type="match status" value="1"/>
</dbReference>
<dbReference type="PANTHER" id="PTHR43166:SF6">
    <property type="entry name" value="PHOSPHONATES IMPORT ATP-BINDING PROTEIN PHNC"/>
    <property type="match status" value="1"/>
</dbReference>
<dbReference type="CDD" id="cd03256">
    <property type="entry name" value="ABC_PhnC_transporter"/>
    <property type="match status" value="1"/>
</dbReference>
<dbReference type="EC" id="3.6.3.27" evidence="8"/>
<dbReference type="InterPro" id="IPR003593">
    <property type="entry name" value="AAA+_ATPase"/>
</dbReference>
<evidence type="ECO:0000313" key="9">
    <source>
        <dbReference type="Proteomes" id="UP000181901"/>
    </source>
</evidence>
<dbReference type="AlphaFoldDB" id="A0A1J5MVA1"/>
<dbReference type="GO" id="GO:0015416">
    <property type="term" value="F:ABC-type phosphonate transporter activity"/>
    <property type="evidence" value="ECO:0007669"/>
    <property type="project" value="InterPro"/>
</dbReference>
<keyword evidence="1" id="KW-0813">Transport</keyword>
<dbReference type="InterPro" id="IPR017871">
    <property type="entry name" value="ABC_transporter-like_CS"/>
</dbReference>
<dbReference type="InterPro" id="IPR003439">
    <property type="entry name" value="ABC_transporter-like_ATP-bd"/>
</dbReference>
<dbReference type="GO" id="GO:0016020">
    <property type="term" value="C:membrane"/>
    <property type="evidence" value="ECO:0007669"/>
    <property type="project" value="InterPro"/>
</dbReference>
<reference evidence="8 9" key="1">
    <citation type="submission" date="2015-09" db="EMBL/GenBank/DDBJ databases">
        <title>Genome of Desulfovibrio dechloracetivorans BerOc1, a mercury methylating strain isolated from highly hydrocarbons and metals contaminated coastal sediments.</title>
        <authorList>
            <person name="Goni Urriza M."/>
            <person name="Gassie C."/>
            <person name="Bouchez O."/>
            <person name="Klopp C."/>
            <person name="Ranchou-Peyruse A."/>
            <person name="Remy G."/>
        </authorList>
    </citation>
    <scope>NUCLEOTIDE SEQUENCE [LARGE SCALE GENOMIC DNA]</scope>
    <source>
        <strain evidence="8 9">BerOc1</strain>
    </source>
</reference>
<protein>
    <submittedName>
        <fullName evidence="8">Phosphate-import ATP-binding protein PhnC</fullName>
        <ecNumber evidence="8">3.6.3.27</ecNumber>
    </submittedName>
</protein>
<dbReference type="NCBIfam" id="TIGR02315">
    <property type="entry name" value="ABC_phnC"/>
    <property type="match status" value="1"/>
</dbReference>
<organism evidence="8 9">
    <name type="scientific">Pseudodesulfovibrio hydrargyri</name>
    <dbReference type="NCBI Taxonomy" id="2125990"/>
    <lineage>
        <taxon>Bacteria</taxon>
        <taxon>Pseudomonadati</taxon>
        <taxon>Thermodesulfobacteriota</taxon>
        <taxon>Desulfovibrionia</taxon>
        <taxon>Desulfovibrionales</taxon>
        <taxon>Desulfovibrionaceae</taxon>
    </lineage>
</organism>
<dbReference type="GO" id="GO:0005524">
    <property type="term" value="F:ATP binding"/>
    <property type="evidence" value="ECO:0007669"/>
    <property type="project" value="UniProtKB-KW"/>
</dbReference>
<dbReference type="SMART" id="SM00382">
    <property type="entry name" value="AAA"/>
    <property type="match status" value="1"/>
</dbReference>
<dbReference type="Pfam" id="PF00005">
    <property type="entry name" value="ABC_tran"/>
    <property type="match status" value="1"/>
</dbReference>
<keyword evidence="6" id="KW-0472">Membrane</keyword>
<proteinExistence type="predicted"/>
<evidence type="ECO:0000313" key="8">
    <source>
        <dbReference type="EMBL" id="OIQ49874.1"/>
    </source>
</evidence>
<evidence type="ECO:0000256" key="2">
    <source>
        <dbReference type="ARBA" id="ARBA00022475"/>
    </source>
</evidence>
<dbReference type="SUPFAM" id="SSF52540">
    <property type="entry name" value="P-loop containing nucleoside triphosphate hydrolases"/>
    <property type="match status" value="1"/>
</dbReference>
<accession>A0A1J5MVA1</accession>
<keyword evidence="3" id="KW-0547">Nucleotide-binding</keyword>
<dbReference type="EMBL" id="LKAQ01000004">
    <property type="protein sequence ID" value="OIQ49874.1"/>
    <property type="molecule type" value="Genomic_DNA"/>
</dbReference>
<keyword evidence="2" id="KW-1003">Cell membrane</keyword>
<evidence type="ECO:0000256" key="6">
    <source>
        <dbReference type="ARBA" id="ARBA00023136"/>
    </source>
</evidence>
<sequence>MKSIDIRNRQHREAIQAKELSKVYPNGTVALRDVSVTVNANDFCVIIGLSGAGKSTLLRCMNRLIRPTQGSIALFGEDVTRVNGGQLRQVRRRVGMIFQQFNLVRRLTVIENVLVGRLRFNAHPVKRCLSMFRQFSKAEREFAFDCLRQVGIGDLAFRRADALSGGQQQRVAIARALAQEPEVFLADEPIASLDPRSSETVMQILARIHEDKGIPVLVNLHHIDFAQRYGKRILGMSKGELIFDGTARDLDAETVSCIYGDKAEEALEELSAA</sequence>
<evidence type="ECO:0000256" key="3">
    <source>
        <dbReference type="ARBA" id="ARBA00022741"/>
    </source>
</evidence>
<name>A0A1J5MVA1_9BACT</name>